<dbReference type="PANTHER" id="PTHR38926">
    <property type="entry name" value="F-BOX DOMAIN CONTAINING PROTEIN, EXPRESSED"/>
    <property type="match status" value="1"/>
</dbReference>
<feature type="compositionally biased region" description="Polar residues" evidence="1">
    <location>
        <begin position="12"/>
        <end position="24"/>
    </location>
</feature>
<dbReference type="Gene3D" id="3.80.10.10">
    <property type="entry name" value="Ribonuclease Inhibitor"/>
    <property type="match status" value="1"/>
</dbReference>
<gene>
    <name evidence="2" type="ORF">Prudu_001323</name>
</gene>
<feature type="region of interest" description="Disordered" evidence="1">
    <location>
        <begin position="1"/>
        <end position="24"/>
    </location>
</feature>
<proteinExistence type="predicted"/>
<dbReference type="AlphaFoldDB" id="A0A4Y1QNA1"/>
<organism evidence="2">
    <name type="scientific">Prunus dulcis</name>
    <name type="common">Almond</name>
    <name type="synonym">Amygdalus dulcis</name>
    <dbReference type="NCBI Taxonomy" id="3755"/>
    <lineage>
        <taxon>Eukaryota</taxon>
        <taxon>Viridiplantae</taxon>
        <taxon>Streptophyta</taxon>
        <taxon>Embryophyta</taxon>
        <taxon>Tracheophyta</taxon>
        <taxon>Spermatophyta</taxon>
        <taxon>Magnoliopsida</taxon>
        <taxon>eudicotyledons</taxon>
        <taxon>Gunneridae</taxon>
        <taxon>Pentapetalae</taxon>
        <taxon>rosids</taxon>
        <taxon>fabids</taxon>
        <taxon>Rosales</taxon>
        <taxon>Rosaceae</taxon>
        <taxon>Amygdaloideae</taxon>
        <taxon>Amygdaleae</taxon>
        <taxon>Prunus</taxon>
    </lineage>
</organism>
<name>A0A4Y1QNA1_PRUDU</name>
<sequence>HNIGEPNKKDQWPNNNQPKSKQYINPTPDFWSLMDQRRWEEFNTDCLTNIFGRVGMESLLFDVPFVCKPWYKASLDPCCWQRLIFPDVSFFGRFVNEYRIDAWNKGRATVLSLPPSASETDLKYVSDVCGDLKVLAFHGDEPHVIPKLIGKWKHLEWLMLESGDDFEEILSQIIIHCEDFCGLCVSNDVFCTGEGMAIVNFLPKIKQLIFRRVEIGRDDLMALLLRCKKLLLLEGSDCIGFSPDA</sequence>
<dbReference type="SUPFAM" id="SSF52047">
    <property type="entry name" value="RNI-like"/>
    <property type="match status" value="1"/>
</dbReference>
<dbReference type="EMBL" id="AP019297">
    <property type="protein sequence ID" value="BBG93342.1"/>
    <property type="molecule type" value="Genomic_DNA"/>
</dbReference>
<dbReference type="PANTHER" id="PTHR38926:SF5">
    <property type="entry name" value="F-BOX AND LEUCINE-RICH REPEAT PROTEIN 6"/>
    <property type="match status" value="1"/>
</dbReference>
<dbReference type="InterPro" id="IPR036047">
    <property type="entry name" value="F-box-like_dom_sf"/>
</dbReference>
<evidence type="ECO:0000256" key="1">
    <source>
        <dbReference type="SAM" id="MobiDB-lite"/>
    </source>
</evidence>
<accession>A0A4Y1QNA1</accession>
<feature type="non-terminal residue" evidence="2">
    <location>
        <position position="1"/>
    </location>
</feature>
<dbReference type="SUPFAM" id="SSF81383">
    <property type="entry name" value="F-box domain"/>
    <property type="match status" value="1"/>
</dbReference>
<reference evidence="2" key="1">
    <citation type="journal article" date="2019" name="Science">
        <title>Mutation of a bHLH transcription factor allowed almond domestication.</title>
        <authorList>
            <person name="Sanchez-Perez R."/>
            <person name="Pavan S."/>
            <person name="Mazzeo R."/>
            <person name="Moldovan C."/>
            <person name="Aiese Cigliano R."/>
            <person name="Del Cueto J."/>
            <person name="Ricciardi F."/>
            <person name="Lotti C."/>
            <person name="Ricciardi L."/>
            <person name="Dicenta F."/>
            <person name="Lopez-Marques R.L."/>
            <person name="Lindberg Moller B."/>
        </authorList>
    </citation>
    <scope>NUCLEOTIDE SEQUENCE</scope>
</reference>
<feature type="compositionally biased region" description="Basic and acidic residues" evidence="1">
    <location>
        <begin position="1"/>
        <end position="11"/>
    </location>
</feature>
<dbReference type="InterPro" id="IPR032675">
    <property type="entry name" value="LRR_dom_sf"/>
</dbReference>
<protein>
    <submittedName>
        <fullName evidence="2">RNI-like superfamily protein</fullName>
    </submittedName>
</protein>
<evidence type="ECO:0000313" key="2">
    <source>
        <dbReference type="EMBL" id="BBG93342.1"/>
    </source>
</evidence>